<dbReference type="PROSITE" id="PS51257">
    <property type="entry name" value="PROKAR_LIPOPROTEIN"/>
    <property type="match status" value="1"/>
</dbReference>
<reference evidence="2 3" key="2">
    <citation type="submission" date="2018-11" db="EMBL/GenBank/DDBJ databases">
        <authorList>
            <consortium name="Pathogen Informatics"/>
        </authorList>
    </citation>
    <scope>NUCLEOTIDE SEQUENCE [LARGE SCALE GENOMIC DNA]</scope>
</reference>
<keyword evidence="1" id="KW-0732">Signal</keyword>
<proteinExistence type="predicted"/>
<name>A0A0N4Y4E6_NIPBR</name>
<organism evidence="4">
    <name type="scientific">Nippostrongylus brasiliensis</name>
    <name type="common">Rat hookworm</name>
    <dbReference type="NCBI Taxonomy" id="27835"/>
    <lineage>
        <taxon>Eukaryota</taxon>
        <taxon>Metazoa</taxon>
        <taxon>Ecdysozoa</taxon>
        <taxon>Nematoda</taxon>
        <taxon>Chromadorea</taxon>
        <taxon>Rhabditida</taxon>
        <taxon>Rhabditina</taxon>
        <taxon>Rhabditomorpha</taxon>
        <taxon>Strongyloidea</taxon>
        <taxon>Heligmosomidae</taxon>
        <taxon>Nippostrongylus</taxon>
    </lineage>
</organism>
<dbReference type="Proteomes" id="UP000271162">
    <property type="component" value="Unassembled WGS sequence"/>
</dbReference>
<protein>
    <submittedName>
        <fullName evidence="4">Secreted protein</fullName>
    </submittedName>
</protein>
<keyword evidence="3" id="KW-1185">Reference proteome</keyword>
<dbReference type="EMBL" id="UYSL01020380">
    <property type="protein sequence ID" value="VDL74355.1"/>
    <property type="molecule type" value="Genomic_DNA"/>
</dbReference>
<reference evidence="4" key="1">
    <citation type="submission" date="2017-02" db="UniProtKB">
        <authorList>
            <consortium name="WormBaseParasite"/>
        </authorList>
    </citation>
    <scope>IDENTIFICATION</scope>
</reference>
<feature type="chain" id="PRO_5043125164" evidence="1">
    <location>
        <begin position="22"/>
        <end position="90"/>
    </location>
</feature>
<dbReference type="AlphaFoldDB" id="A0A0N4Y4E6"/>
<evidence type="ECO:0000313" key="2">
    <source>
        <dbReference type="EMBL" id="VDL74355.1"/>
    </source>
</evidence>
<evidence type="ECO:0000313" key="3">
    <source>
        <dbReference type="Proteomes" id="UP000271162"/>
    </source>
</evidence>
<sequence length="90" mass="10427">MYRHSICFPSWFFSCLWLSLALSTLRKLVCLKEDPEWKEAAARAPVAKEAAVRPPAKPVVLRVVLFLPRCRRSPLMLLTYTKKCLFPSFE</sequence>
<accession>A0A0N4Y4E6</accession>
<gene>
    <name evidence="2" type="ORF">NBR_LOCUS10766</name>
</gene>
<feature type="signal peptide" evidence="1">
    <location>
        <begin position="1"/>
        <end position="21"/>
    </location>
</feature>
<evidence type="ECO:0000313" key="4">
    <source>
        <dbReference type="WBParaSite" id="NBR_0001076501-mRNA-1"/>
    </source>
</evidence>
<evidence type="ECO:0000256" key="1">
    <source>
        <dbReference type="SAM" id="SignalP"/>
    </source>
</evidence>
<dbReference type="WBParaSite" id="NBR_0001076501-mRNA-1">
    <property type="protein sequence ID" value="NBR_0001076501-mRNA-1"/>
    <property type="gene ID" value="NBR_0001076501"/>
</dbReference>